<evidence type="ECO:0000313" key="3">
    <source>
        <dbReference type="EMBL" id="MDQ7905028.1"/>
    </source>
</evidence>
<keyword evidence="4" id="KW-1185">Reference proteome</keyword>
<dbReference type="InterPro" id="IPR012938">
    <property type="entry name" value="Glc/Sorbosone_DH"/>
</dbReference>
<dbReference type="InterPro" id="IPR011042">
    <property type="entry name" value="6-blade_b-propeller_TolB-like"/>
</dbReference>
<dbReference type="Pfam" id="PF07995">
    <property type="entry name" value="GSDH"/>
    <property type="match status" value="1"/>
</dbReference>
<evidence type="ECO:0000259" key="2">
    <source>
        <dbReference type="Pfam" id="PF07995"/>
    </source>
</evidence>
<evidence type="ECO:0000313" key="4">
    <source>
        <dbReference type="Proteomes" id="UP001230908"/>
    </source>
</evidence>
<proteinExistence type="predicted"/>
<organism evidence="3 4">
    <name type="scientific">Phytohabitans maris</name>
    <dbReference type="NCBI Taxonomy" id="3071409"/>
    <lineage>
        <taxon>Bacteria</taxon>
        <taxon>Bacillati</taxon>
        <taxon>Actinomycetota</taxon>
        <taxon>Actinomycetes</taxon>
        <taxon>Micromonosporales</taxon>
        <taxon>Micromonosporaceae</taxon>
    </lineage>
</organism>
<dbReference type="Gene3D" id="2.120.10.30">
    <property type="entry name" value="TolB, C-terminal domain"/>
    <property type="match status" value="1"/>
</dbReference>
<gene>
    <name evidence="3" type="ORF">RB614_10900</name>
</gene>
<feature type="compositionally biased region" description="Basic and acidic residues" evidence="1">
    <location>
        <begin position="182"/>
        <end position="192"/>
    </location>
</feature>
<name>A0ABU0ZD90_9ACTN</name>
<comment type="caution">
    <text evidence="3">The sequence shown here is derived from an EMBL/GenBank/DDBJ whole genome shotgun (WGS) entry which is preliminary data.</text>
</comment>
<accession>A0ABU0ZD90</accession>
<dbReference type="RefSeq" id="WP_308712293.1">
    <property type="nucleotide sequence ID" value="NZ_JAVHUY010000008.1"/>
</dbReference>
<dbReference type="PANTHER" id="PTHR19328:SF13">
    <property type="entry name" value="HIPL1 PROTEIN"/>
    <property type="match status" value="1"/>
</dbReference>
<dbReference type="PANTHER" id="PTHR19328">
    <property type="entry name" value="HEDGEHOG-INTERACTING PROTEIN"/>
    <property type="match status" value="1"/>
</dbReference>
<protein>
    <submittedName>
        <fullName evidence="3">PQQ-dependent sugar dehydrogenase</fullName>
    </submittedName>
</protein>
<feature type="region of interest" description="Disordered" evidence="1">
    <location>
        <begin position="182"/>
        <end position="211"/>
    </location>
</feature>
<dbReference type="EMBL" id="JAVHUY010000008">
    <property type="protein sequence ID" value="MDQ7905028.1"/>
    <property type="molecule type" value="Genomic_DNA"/>
</dbReference>
<feature type="domain" description="Glucose/Sorbosone dehydrogenase" evidence="2">
    <location>
        <begin position="59"/>
        <end position="344"/>
    </location>
</feature>
<reference evidence="3 4" key="1">
    <citation type="submission" date="2023-08" db="EMBL/GenBank/DDBJ databases">
        <title>Phytohabitans sansha sp. nov., isolated from marine sediment.</title>
        <authorList>
            <person name="Zhao Y."/>
            <person name="Yi K."/>
        </authorList>
    </citation>
    <scope>NUCLEOTIDE SEQUENCE [LARGE SCALE GENOMIC DNA]</scope>
    <source>
        <strain evidence="3 4">ZYX-F-186</strain>
    </source>
</reference>
<sequence>MRWRRILVFGLTGLLVVAVAATAVGIYSYGSFYGWWARPTVRDAPVVEPAAVEPIARGLRMPFDLAFLPDGSAVVTERESGRLRRVTADGQVTEVRTITEIAHPVQGGLQGVAVSPTYQRDGWIYIFHTTERDDRVSRLRLDSPAPLEPILTGITPGEIHNGGRIRFGPDGMLYVTTGEADDRPKAQDRNDLGGKILRVTPDGKPAPGNPIDGSPVYSWGLRDPQGIAWDETGQLYASDFGHHKLDELDRIEPGANYGWPEVEGTGGEPEFTDPIATWKPADASPSGIAYHDGRIWIACLRGERLYRINTDGSSAEQLLTGKYGRLRQVTPAPDGSLWVLTNGHAAPDYDMILRVTP</sequence>
<dbReference type="SUPFAM" id="SSF50952">
    <property type="entry name" value="Soluble quinoprotein glucose dehydrogenase"/>
    <property type="match status" value="1"/>
</dbReference>
<evidence type="ECO:0000256" key="1">
    <source>
        <dbReference type="SAM" id="MobiDB-lite"/>
    </source>
</evidence>
<dbReference type="InterPro" id="IPR011041">
    <property type="entry name" value="Quinoprot_gluc/sorb_DH_b-prop"/>
</dbReference>
<dbReference type="Proteomes" id="UP001230908">
    <property type="component" value="Unassembled WGS sequence"/>
</dbReference>